<keyword evidence="3" id="KW-1185">Reference proteome</keyword>
<dbReference type="InParanoid" id="A0A3R7C166"/>
<accession>A0A3R7C166</accession>
<organism evidence="2 3">
    <name type="scientific">Clonorchis sinensis</name>
    <name type="common">Chinese liver fluke</name>
    <dbReference type="NCBI Taxonomy" id="79923"/>
    <lineage>
        <taxon>Eukaryota</taxon>
        <taxon>Metazoa</taxon>
        <taxon>Spiralia</taxon>
        <taxon>Lophotrochozoa</taxon>
        <taxon>Platyhelminthes</taxon>
        <taxon>Trematoda</taxon>
        <taxon>Digenea</taxon>
        <taxon>Opisthorchiida</taxon>
        <taxon>Opisthorchiata</taxon>
        <taxon>Opisthorchiidae</taxon>
        <taxon>Clonorchis</taxon>
    </lineage>
</organism>
<proteinExistence type="predicted"/>
<evidence type="ECO:0000313" key="2">
    <source>
        <dbReference type="EMBL" id="KAG5445217.1"/>
    </source>
</evidence>
<name>A0A3R7C166_CLOSI</name>
<dbReference type="Proteomes" id="UP000286415">
    <property type="component" value="Unassembled WGS sequence"/>
</dbReference>
<reference evidence="2 3" key="2">
    <citation type="journal article" date="2021" name="Genomics">
        <title>High-quality reference genome for Clonorchis sinensis.</title>
        <authorList>
            <person name="Young N.D."/>
            <person name="Stroehlein A.J."/>
            <person name="Kinkar L."/>
            <person name="Wang T."/>
            <person name="Sohn W.M."/>
            <person name="Chang B.C.H."/>
            <person name="Kaur P."/>
            <person name="Weisz D."/>
            <person name="Dudchenko O."/>
            <person name="Aiden E.L."/>
            <person name="Korhonen P.K."/>
            <person name="Gasser R.B."/>
        </authorList>
    </citation>
    <scope>NUCLEOTIDE SEQUENCE [LARGE SCALE GENOMIC DNA]</scope>
    <source>
        <strain evidence="2">Cs-k2</strain>
    </source>
</reference>
<reference evidence="2 3" key="1">
    <citation type="journal article" date="2018" name="Biotechnol. Adv.">
        <title>Improved genomic resources and new bioinformatic workflow for the carcinogenic parasite Clonorchis sinensis: Biotechnological implications.</title>
        <authorList>
            <person name="Wang D."/>
            <person name="Korhonen P.K."/>
            <person name="Gasser R.B."/>
            <person name="Young N.D."/>
        </authorList>
    </citation>
    <scope>NUCLEOTIDE SEQUENCE [LARGE SCALE GENOMIC DNA]</scope>
    <source>
        <strain evidence="2">Cs-k2</strain>
    </source>
</reference>
<gene>
    <name evidence="2" type="ORF">CSKR_103394</name>
</gene>
<protein>
    <submittedName>
        <fullName evidence="2">Uncharacterized protein</fullName>
    </submittedName>
</protein>
<dbReference type="OrthoDB" id="6239749at2759"/>
<comment type="caution">
    <text evidence="2">The sequence shown here is derived from an EMBL/GenBank/DDBJ whole genome shotgun (WGS) entry which is preliminary data.</text>
</comment>
<dbReference type="EMBL" id="NIRI02000056">
    <property type="protein sequence ID" value="KAG5445217.1"/>
    <property type="molecule type" value="Genomic_DNA"/>
</dbReference>
<evidence type="ECO:0000313" key="3">
    <source>
        <dbReference type="Proteomes" id="UP000286415"/>
    </source>
</evidence>
<sequence length="279" mass="31723">MERKISSCSNCHLGSRRLKSLQNMEDRRLNLLNRQLSKEQEKASRQIELRRTQFQRRFSQHDLSHQHLREATHVSTERTSRIKRHRSVPGTKRRNSLGEALQENTTVSLHPHFWLRLRSLGIVDDGQLPIPNITHKNSLQCMDCPKDDDFTARSDSGLQSPIQCPVNSPAPTMDAIGSPAANSMAGGIKVSFDFENKQSDVKTGSYSEISARAPRKETKPTWLMALQRLREQKMLKKHSEQQGREFGARVCGCNFSTGTVLEGTVLKQRSDVTGTEHYF</sequence>
<feature type="compositionally biased region" description="Basic residues" evidence="1">
    <location>
        <begin position="81"/>
        <end position="95"/>
    </location>
</feature>
<evidence type="ECO:0000256" key="1">
    <source>
        <dbReference type="SAM" id="MobiDB-lite"/>
    </source>
</evidence>
<dbReference type="AlphaFoldDB" id="A0A3R7C166"/>
<feature type="region of interest" description="Disordered" evidence="1">
    <location>
        <begin position="73"/>
        <end position="102"/>
    </location>
</feature>